<keyword evidence="6" id="KW-1185">Reference proteome</keyword>
<protein>
    <submittedName>
        <fullName evidence="5">Autoinducer binding domain-containing protein</fullName>
    </submittedName>
</protein>
<dbReference type="InterPro" id="IPR036388">
    <property type="entry name" value="WH-like_DNA-bd_sf"/>
</dbReference>
<evidence type="ECO:0000256" key="3">
    <source>
        <dbReference type="ARBA" id="ARBA00023163"/>
    </source>
</evidence>
<reference evidence="5" key="1">
    <citation type="submission" date="2021-02" db="EMBL/GenBank/DDBJ databases">
        <title>Rhodobacter shimadae sp. nov., an aerobic anoxygenic phototrophic bacterium isolated from a hot spring.</title>
        <authorList>
            <person name="Muramatsu S."/>
            <person name="Haruta S."/>
            <person name="Hirose S."/>
            <person name="Hanada S."/>
        </authorList>
    </citation>
    <scope>NUCLEOTIDE SEQUENCE</scope>
    <source>
        <strain evidence="5">N10</strain>
    </source>
</reference>
<dbReference type="Gene3D" id="3.30.450.80">
    <property type="entry name" value="Transcription factor LuxR-like, autoinducer-binding domain"/>
    <property type="match status" value="1"/>
</dbReference>
<keyword evidence="3" id="KW-0804">Transcription</keyword>
<dbReference type="Gene3D" id="1.10.10.10">
    <property type="entry name" value="Winged helix-like DNA-binding domain superfamily/Winged helix DNA-binding domain"/>
    <property type="match status" value="1"/>
</dbReference>
<dbReference type="GO" id="GO:0003677">
    <property type="term" value="F:DNA binding"/>
    <property type="evidence" value="ECO:0007669"/>
    <property type="project" value="UniProtKB-KW"/>
</dbReference>
<evidence type="ECO:0000256" key="1">
    <source>
        <dbReference type="ARBA" id="ARBA00023015"/>
    </source>
</evidence>
<feature type="domain" description="HTH luxR-type" evidence="4">
    <location>
        <begin position="180"/>
        <end position="245"/>
    </location>
</feature>
<dbReference type="GO" id="GO:0016987">
    <property type="term" value="F:sigma factor activity"/>
    <property type="evidence" value="ECO:0007669"/>
    <property type="project" value="InterPro"/>
</dbReference>
<dbReference type="AlphaFoldDB" id="A0A8G0ZYJ8"/>
<evidence type="ECO:0000256" key="2">
    <source>
        <dbReference type="ARBA" id="ARBA00023125"/>
    </source>
</evidence>
<accession>A0A8G0ZYJ8</accession>
<proteinExistence type="predicted"/>
<dbReference type="SUPFAM" id="SSF46894">
    <property type="entry name" value="C-terminal effector domain of the bipartite response regulators"/>
    <property type="match status" value="1"/>
</dbReference>
<gene>
    <name evidence="5" type="ORF">JO391_06830</name>
</gene>
<dbReference type="InterPro" id="IPR036693">
    <property type="entry name" value="TF_LuxR_autoind-bd_dom_sf"/>
</dbReference>
<evidence type="ECO:0000313" key="5">
    <source>
        <dbReference type="EMBL" id="QYZ71213.1"/>
    </source>
</evidence>
<dbReference type="InterPro" id="IPR013249">
    <property type="entry name" value="RNA_pol_sigma70_r4_t2"/>
</dbReference>
<dbReference type="InterPro" id="IPR016032">
    <property type="entry name" value="Sig_transdc_resp-reg_C-effctor"/>
</dbReference>
<dbReference type="PROSITE" id="PS50043">
    <property type="entry name" value="HTH_LUXR_2"/>
    <property type="match status" value="1"/>
</dbReference>
<name>A0A8G0ZYJ8_9RHOB</name>
<dbReference type="PANTHER" id="PTHR44688:SF16">
    <property type="entry name" value="DNA-BINDING TRANSCRIPTIONAL ACTIVATOR DEVR_DOSR"/>
    <property type="match status" value="1"/>
</dbReference>
<dbReference type="Proteomes" id="UP000826300">
    <property type="component" value="Chromosome"/>
</dbReference>
<dbReference type="RefSeq" id="WP_220663619.1">
    <property type="nucleotide sequence ID" value="NZ_CP069370.1"/>
</dbReference>
<dbReference type="CDD" id="cd06170">
    <property type="entry name" value="LuxR_C_like"/>
    <property type="match status" value="1"/>
</dbReference>
<dbReference type="EMBL" id="CP069370">
    <property type="protein sequence ID" value="QYZ71213.1"/>
    <property type="molecule type" value="Genomic_DNA"/>
</dbReference>
<organism evidence="5 6">
    <name type="scientific">Neotabrizicola shimadae</name>
    <dbReference type="NCBI Taxonomy" id="2807096"/>
    <lineage>
        <taxon>Bacteria</taxon>
        <taxon>Pseudomonadati</taxon>
        <taxon>Pseudomonadota</taxon>
        <taxon>Alphaproteobacteria</taxon>
        <taxon>Rhodobacterales</taxon>
        <taxon>Paracoccaceae</taxon>
        <taxon>Neotabrizicola</taxon>
    </lineage>
</organism>
<evidence type="ECO:0000313" key="6">
    <source>
        <dbReference type="Proteomes" id="UP000826300"/>
    </source>
</evidence>
<sequence length="264" mass="29102">MTRVLPLLTQIAEARSADAVWSLASAHFASLGFSRAIYGLARGQRANHWPDPANRLFLSTLGPEFIRTYLESGSFTRTALYRWAESNEGACTWSWIPAAVAAGEILPHEVEALQQDREMGIVAGITVAFPRFHARTKAALGLMADVGMTHEQVDDIWASEKSQILAVAHMMHLCLLQYPAMSTLHRLTQRQREALEWVADGKTTQDVALIMGVSPAMVEKHLRLAREALDVDTTAQAIARAVALNLLFPVRNTGQTYTKEVGNP</sequence>
<dbReference type="SMART" id="SM00421">
    <property type="entry name" value="HTH_LUXR"/>
    <property type="match status" value="1"/>
</dbReference>
<dbReference type="InterPro" id="IPR005143">
    <property type="entry name" value="TF_LuxR_autoind-bd_dom"/>
</dbReference>
<dbReference type="PANTHER" id="PTHR44688">
    <property type="entry name" value="DNA-BINDING TRANSCRIPTIONAL ACTIVATOR DEVR_DOSR"/>
    <property type="match status" value="1"/>
</dbReference>
<evidence type="ECO:0000259" key="4">
    <source>
        <dbReference type="PROSITE" id="PS50043"/>
    </source>
</evidence>
<dbReference type="InterPro" id="IPR000792">
    <property type="entry name" value="Tscrpt_reg_LuxR_C"/>
</dbReference>
<dbReference type="Pfam" id="PF08281">
    <property type="entry name" value="Sigma70_r4_2"/>
    <property type="match status" value="1"/>
</dbReference>
<dbReference type="GO" id="GO:0006352">
    <property type="term" value="P:DNA-templated transcription initiation"/>
    <property type="evidence" value="ECO:0007669"/>
    <property type="project" value="InterPro"/>
</dbReference>
<dbReference type="SUPFAM" id="SSF75516">
    <property type="entry name" value="Pheromone-binding domain of LuxR-like quorum-sensing transcription factors"/>
    <property type="match status" value="1"/>
</dbReference>
<dbReference type="KEGG" id="nsm:JO391_06830"/>
<dbReference type="Pfam" id="PF03472">
    <property type="entry name" value="Autoind_bind"/>
    <property type="match status" value="1"/>
</dbReference>
<keyword evidence="1" id="KW-0805">Transcription regulation</keyword>
<keyword evidence="2" id="KW-0238">DNA-binding</keyword>